<dbReference type="Proteomes" id="UP001597169">
    <property type="component" value="Unassembled WGS sequence"/>
</dbReference>
<dbReference type="InterPro" id="IPR000914">
    <property type="entry name" value="SBP_5_dom"/>
</dbReference>
<evidence type="ECO:0000313" key="5">
    <source>
        <dbReference type="Proteomes" id="UP001597169"/>
    </source>
</evidence>
<keyword evidence="1" id="KW-0238">DNA-binding</keyword>
<dbReference type="RefSeq" id="WP_251581446.1">
    <property type="nucleotide sequence ID" value="NZ_JBHTKX010000001.1"/>
</dbReference>
<evidence type="ECO:0000259" key="3">
    <source>
        <dbReference type="Pfam" id="PF12793"/>
    </source>
</evidence>
<keyword evidence="5" id="KW-1185">Reference proteome</keyword>
<feature type="domain" description="Solute-binding protein family 5" evidence="2">
    <location>
        <begin position="172"/>
        <end position="387"/>
    </location>
</feature>
<feature type="domain" description="Transcriptional regulator SgrR N-terminal HTH" evidence="3">
    <location>
        <begin position="2"/>
        <end position="96"/>
    </location>
</feature>
<dbReference type="SUPFAM" id="SSF53850">
    <property type="entry name" value="Periplasmic binding protein-like II"/>
    <property type="match status" value="1"/>
</dbReference>
<comment type="caution">
    <text evidence="4">The sequence shown here is derived from an EMBL/GenBank/DDBJ whole genome shotgun (WGS) entry which is preliminary data.</text>
</comment>
<dbReference type="PANTHER" id="PTHR30290">
    <property type="entry name" value="PERIPLASMIC BINDING COMPONENT OF ABC TRANSPORTER"/>
    <property type="match status" value="1"/>
</dbReference>
<dbReference type="InterPro" id="IPR025370">
    <property type="entry name" value="SgrR_HTH_N"/>
</dbReference>
<name>A0ABW3PQ58_9BACL</name>
<sequence>MKLHSQFLRLHGYYGSEASVQITLDEMADTLECTHRNALNIIRKMEAEGWIEWHSQRGRGKRSKLIFLVDPEEIAAISMIKAIDRHEIKKVMDDIKAYTDSAKLPGRLQGWMMQYFGHHTQMNEDKEEIDILRLPLRQQIHTIDPLAMNLLAESFVASHVYDGLLTRNETGEVIPHLAHDYDVSKDRMTWVFYLRKDVYFHHGKTLTADDIVYTFERLNQHREPLLYNFIVKSIASVTALSSTCVRFTLTSPNEHFVPFLCTSRAVIVPSGLDEAAEHDEVRFSGTGPFKVTELNSSMCILVAFSSYFISRPHLDIVEIIQIPWSLPEQNTEAQDGADPLFHVLLGNNHVQQNPGKFNSHTLVRKLLTCNTRKDGPLRDPDVRKHVFQCIAYEDQMLSAQNPGTSKPAAVDGTYLVLITIPQYRPDAMDIAERLEQFGYSVRVKVFMPEDFKGSIRMESDLILFSLLMDRDEPLRRHDLYLTLSSHVESSVEKSILHGLDQILLIQDADKRLRMLQQMEQQLIEQDHLYVMYDRPFQTSFLPSVRGIKPGSQGWVDLRYLWFPPAAQQNE</sequence>
<proteinExistence type="predicted"/>
<evidence type="ECO:0000256" key="1">
    <source>
        <dbReference type="ARBA" id="ARBA00023125"/>
    </source>
</evidence>
<evidence type="ECO:0000259" key="2">
    <source>
        <dbReference type="Pfam" id="PF00496"/>
    </source>
</evidence>
<reference evidence="5" key="1">
    <citation type="journal article" date="2019" name="Int. J. Syst. Evol. Microbiol.">
        <title>The Global Catalogue of Microorganisms (GCM) 10K type strain sequencing project: providing services to taxonomists for standard genome sequencing and annotation.</title>
        <authorList>
            <consortium name="The Broad Institute Genomics Platform"/>
            <consortium name="The Broad Institute Genome Sequencing Center for Infectious Disease"/>
            <person name="Wu L."/>
            <person name="Ma J."/>
        </authorList>
    </citation>
    <scope>NUCLEOTIDE SEQUENCE [LARGE SCALE GENOMIC DNA]</scope>
    <source>
        <strain evidence="5">CCUG 53519</strain>
    </source>
</reference>
<dbReference type="PANTHER" id="PTHR30290:SF72">
    <property type="entry name" value="HTH-TYPE TRANSCRIPTIONAL REGULATOR SGRR"/>
    <property type="match status" value="1"/>
</dbReference>
<dbReference type="EMBL" id="JBHTKX010000001">
    <property type="protein sequence ID" value="MFD1127507.1"/>
    <property type="molecule type" value="Genomic_DNA"/>
</dbReference>
<evidence type="ECO:0000313" key="4">
    <source>
        <dbReference type="EMBL" id="MFD1127507.1"/>
    </source>
</evidence>
<dbReference type="Pfam" id="PF12793">
    <property type="entry name" value="SgrR_N"/>
    <property type="match status" value="1"/>
</dbReference>
<dbReference type="InterPro" id="IPR039424">
    <property type="entry name" value="SBP_5"/>
</dbReference>
<organism evidence="4 5">
    <name type="scientific">Paenibacillus provencensis</name>
    <dbReference type="NCBI Taxonomy" id="441151"/>
    <lineage>
        <taxon>Bacteria</taxon>
        <taxon>Bacillati</taxon>
        <taxon>Bacillota</taxon>
        <taxon>Bacilli</taxon>
        <taxon>Bacillales</taxon>
        <taxon>Paenibacillaceae</taxon>
        <taxon>Paenibacillus</taxon>
    </lineage>
</organism>
<protein>
    <submittedName>
        <fullName evidence="4">ABC transporter substrate-binding protein</fullName>
    </submittedName>
</protein>
<dbReference type="Pfam" id="PF00496">
    <property type="entry name" value="SBP_bac_5"/>
    <property type="match status" value="1"/>
</dbReference>
<dbReference type="Gene3D" id="3.40.190.10">
    <property type="entry name" value="Periplasmic binding protein-like II"/>
    <property type="match status" value="1"/>
</dbReference>
<gene>
    <name evidence="4" type="ORF">ACFQ3J_04855</name>
</gene>
<accession>A0ABW3PQ58</accession>